<gene>
    <name evidence="4" type="ORF">COU01_02790</name>
</gene>
<evidence type="ECO:0000256" key="2">
    <source>
        <dbReference type="PIRSR" id="PIRSR000390-2"/>
    </source>
</evidence>
<dbReference type="PIRSF" id="PIRSF000390">
    <property type="entry name" value="PLP_StrS"/>
    <property type="match status" value="1"/>
</dbReference>
<sequence>MIRKISHNKPTIGQAEERAVRRVLQSAWVAQGEEVEKFENEFRAFLKQQSGQAVAVSSGTAALYITLISMGIGTNNEVIIPTYVCSAVLNAVNLAGAKPVLVDIEKDDLNISFEKTKNKINKKTKAIILTHTYGLPAGIDQFLKLKIPIIEDCAQAIGAKYKGQPVGTFGKVAIFSFYASKMLTTGHGGMIFSKDKNFISKVKDFREFDGRKDYKPRFNFHMSDIQAAMGRVQLKKLKSFVSKRKSNANKYYHALKNFDVWPNPQRKKDSNFYRFLIRTKDARKIMKALDEKCIKTIVPIENFELLHRYLKQNPKNFPRAEQVSKNSLSLPIYPSLTQPEVDYICKIIKMYGQSSKISQS</sequence>
<dbReference type="CDD" id="cd00616">
    <property type="entry name" value="AHBA_syn"/>
    <property type="match status" value="1"/>
</dbReference>
<dbReference type="InterPro" id="IPR015421">
    <property type="entry name" value="PyrdxlP-dep_Trfase_major"/>
</dbReference>
<dbReference type="InterPro" id="IPR015422">
    <property type="entry name" value="PyrdxlP-dep_Trfase_small"/>
</dbReference>
<dbReference type="SUPFAM" id="SSF53383">
    <property type="entry name" value="PLP-dependent transferases"/>
    <property type="match status" value="1"/>
</dbReference>
<dbReference type="GO" id="GO:0030170">
    <property type="term" value="F:pyridoxal phosphate binding"/>
    <property type="evidence" value="ECO:0007669"/>
    <property type="project" value="TreeGrafter"/>
</dbReference>
<comment type="similarity">
    <text evidence="3">Belongs to the DegT/DnrJ/EryC1 family.</text>
</comment>
<organism evidence="4 5">
    <name type="scientific">Candidatus Falkowbacteria bacterium CG10_big_fil_rev_8_21_14_0_10_44_15</name>
    <dbReference type="NCBI Taxonomy" id="1974569"/>
    <lineage>
        <taxon>Bacteria</taxon>
        <taxon>Candidatus Falkowiibacteriota</taxon>
    </lineage>
</organism>
<dbReference type="PANTHER" id="PTHR30244">
    <property type="entry name" value="TRANSAMINASE"/>
    <property type="match status" value="1"/>
</dbReference>
<dbReference type="Gene3D" id="3.40.640.10">
    <property type="entry name" value="Type I PLP-dependent aspartate aminotransferase-like (Major domain)"/>
    <property type="match status" value="1"/>
</dbReference>
<comment type="caution">
    <text evidence="4">The sequence shown here is derived from an EMBL/GenBank/DDBJ whole genome shotgun (WGS) entry which is preliminary data.</text>
</comment>
<dbReference type="GO" id="GO:0000271">
    <property type="term" value="P:polysaccharide biosynthetic process"/>
    <property type="evidence" value="ECO:0007669"/>
    <property type="project" value="TreeGrafter"/>
</dbReference>
<evidence type="ECO:0000313" key="4">
    <source>
        <dbReference type="EMBL" id="PIR92257.1"/>
    </source>
</evidence>
<dbReference type="AlphaFoldDB" id="A0A2H0UZL2"/>
<dbReference type="PANTHER" id="PTHR30244:SF34">
    <property type="entry name" value="DTDP-4-AMINO-4,6-DIDEOXYGALACTOSE TRANSAMINASE"/>
    <property type="match status" value="1"/>
</dbReference>
<dbReference type="InterPro" id="IPR015424">
    <property type="entry name" value="PyrdxlP-dep_Trfase"/>
</dbReference>
<name>A0A2H0UZL2_9BACT</name>
<proteinExistence type="inferred from homology"/>
<dbReference type="Pfam" id="PF01041">
    <property type="entry name" value="DegT_DnrJ_EryC1"/>
    <property type="match status" value="1"/>
</dbReference>
<keyword evidence="2 3" id="KW-0663">Pyridoxal phosphate</keyword>
<accession>A0A2H0UZL2</accession>
<evidence type="ECO:0000256" key="1">
    <source>
        <dbReference type="PIRSR" id="PIRSR000390-1"/>
    </source>
</evidence>
<dbReference type="GO" id="GO:0008483">
    <property type="term" value="F:transaminase activity"/>
    <property type="evidence" value="ECO:0007669"/>
    <property type="project" value="TreeGrafter"/>
</dbReference>
<dbReference type="EMBL" id="PFAT01000034">
    <property type="protein sequence ID" value="PIR92257.1"/>
    <property type="molecule type" value="Genomic_DNA"/>
</dbReference>
<reference evidence="5" key="1">
    <citation type="submission" date="2017-09" db="EMBL/GenBank/DDBJ databases">
        <title>Depth-based differentiation of microbial function through sediment-hosted aquifers and enrichment of novel symbionts in the deep terrestrial subsurface.</title>
        <authorList>
            <person name="Probst A.J."/>
            <person name="Ladd B."/>
            <person name="Jarett J.K."/>
            <person name="Geller-Mcgrath D.E."/>
            <person name="Sieber C.M.K."/>
            <person name="Emerson J.B."/>
            <person name="Anantharaman K."/>
            <person name="Thomas B.C."/>
            <person name="Malmstrom R."/>
            <person name="Stieglmeier M."/>
            <person name="Klingl A."/>
            <person name="Woyke T."/>
            <person name="Ryan C.M."/>
            <person name="Banfield J.F."/>
        </authorList>
    </citation>
    <scope>NUCLEOTIDE SEQUENCE [LARGE SCALE GENOMIC DNA]</scope>
</reference>
<feature type="active site" description="Proton acceptor" evidence="1">
    <location>
        <position position="181"/>
    </location>
</feature>
<dbReference type="InterPro" id="IPR000653">
    <property type="entry name" value="DegT/StrS_aminotransferase"/>
</dbReference>
<evidence type="ECO:0008006" key="6">
    <source>
        <dbReference type="Google" id="ProtNLM"/>
    </source>
</evidence>
<protein>
    <recommendedName>
        <fullName evidence="6">Aminotransferase DegT</fullName>
    </recommendedName>
</protein>
<dbReference type="Proteomes" id="UP000228510">
    <property type="component" value="Unassembled WGS sequence"/>
</dbReference>
<evidence type="ECO:0000313" key="5">
    <source>
        <dbReference type="Proteomes" id="UP000228510"/>
    </source>
</evidence>
<evidence type="ECO:0000256" key="3">
    <source>
        <dbReference type="RuleBase" id="RU004508"/>
    </source>
</evidence>
<feature type="modified residue" description="N6-(pyridoxal phosphate)lysine" evidence="2">
    <location>
        <position position="181"/>
    </location>
</feature>
<dbReference type="Gene3D" id="3.90.1150.10">
    <property type="entry name" value="Aspartate Aminotransferase, domain 1"/>
    <property type="match status" value="1"/>
</dbReference>